<keyword evidence="2" id="KW-1185">Reference proteome</keyword>
<organism evidence="1 2">
    <name type="scientific">Fusarium torreyae</name>
    <dbReference type="NCBI Taxonomy" id="1237075"/>
    <lineage>
        <taxon>Eukaryota</taxon>
        <taxon>Fungi</taxon>
        <taxon>Dikarya</taxon>
        <taxon>Ascomycota</taxon>
        <taxon>Pezizomycotina</taxon>
        <taxon>Sordariomycetes</taxon>
        <taxon>Hypocreomycetidae</taxon>
        <taxon>Hypocreales</taxon>
        <taxon>Nectriaceae</taxon>
        <taxon>Fusarium</taxon>
    </lineage>
</organism>
<dbReference type="Proteomes" id="UP001152049">
    <property type="component" value="Unassembled WGS sequence"/>
</dbReference>
<evidence type="ECO:0000313" key="2">
    <source>
        <dbReference type="Proteomes" id="UP001152049"/>
    </source>
</evidence>
<accession>A0A9W8RL63</accession>
<dbReference type="EMBL" id="JAOQAZ010000053">
    <property type="protein sequence ID" value="KAJ4244064.1"/>
    <property type="molecule type" value="Genomic_DNA"/>
</dbReference>
<protein>
    <submittedName>
        <fullName evidence="1">Uncharacterized protein</fullName>
    </submittedName>
</protein>
<proteinExistence type="predicted"/>
<evidence type="ECO:0000313" key="1">
    <source>
        <dbReference type="EMBL" id="KAJ4244064.1"/>
    </source>
</evidence>
<reference evidence="1" key="1">
    <citation type="submission" date="2022-09" db="EMBL/GenBank/DDBJ databases">
        <title>Fusarium specimens isolated from Avocado Roots.</title>
        <authorList>
            <person name="Stajich J."/>
            <person name="Roper C."/>
            <person name="Heimlech-Rivalta G."/>
        </authorList>
    </citation>
    <scope>NUCLEOTIDE SEQUENCE</scope>
    <source>
        <strain evidence="1">CF00136</strain>
    </source>
</reference>
<dbReference type="AlphaFoldDB" id="A0A9W8RL63"/>
<dbReference type="OrthoDB" id="73875at2759"/>
<name>A0A9W8RL63_9HYPO</name>
<sequence length="110" mass="11769">MGGSTLTSVGLTSLGRAFVIIGEGAGISLGIYDMVQTPGAIPLDLFGIVMSGKGIRDVGNVRKAAKVRRTMDRVSIERMSKRVAEQTERLKSVVEKNARALDVCVKYAEV</sequence>
<comment type="caution">
    <text evidence="1">The sequence shown here is derived from an EMBL/GenBank/DDBJ whole genome shotgun (WGS) entry which is preliminary data.</text>
</comment>
<gene>
    <name evidence="1" type="ORF">NW762_014677</name>
</gene>